<evidence type="ECO:0000313" key="2">
    <source>
        <dbReference type="EMBL" id="RNA34434.1"/>
    </source>
</evidence>
<dbReference type="Proteomes" id="UP000276133">
    <property type="component" value="Unassembled WGS sequence"/>
</dbReference>
<feature type="transmembrane region" description="Helical" evidence="1">
    <location>
        <begin position="40"/>
        <end position="64"/>
    </location>
</feature>
<reference evidence="2 3" key="1">
    <citation type="journal article" date="2018" name="Sci. Rep.">
        <title>Genomic signatures of local adaptation to the degree of environmental predictability in rotifers.</title>
        <authorList>
            <person name="Franch-Gras L."/>
            <person name="Hahn C."/>
            <person name="Garcia-Roger E.M."/>
            <person name="Carmona M.J."/>
            <person name="Serra M."/>
            <person name="Gomez A."/>
        </authorList>
    </citation>
    <scope>NUCLEOTIDE SEQUENCE [LARGE SCALE GENOMIC DNA]</scope>
    <source>
        <strain evidence="2">HYR1</strain>
    </source>
</reference>
<comment type="caution">
    <text evidence="2">The sequence shown here is derived from an EMBL/GenBank/DDBJ whole genome shotgun (WGS) entry which is preliminary data.</text>
</comment>
<sequence length="66" mass="7595">MKIVLNENIYIQQFTVGYGTVANLDDKLVQESHEILSHWWIIQVGILIFIISRSVSINGINILVRK</sequence>
<gene>
    <name evidence="2" type="ORF">BpHYR1_000903</name>
</gene>
<keyword evidence="1" id="KW-0812">Transmembrane</keyword>
<proteinExistence type="predicted"/>
<keyword evidence="3" id="KW-1185">Reference proteome</keyword>
<dbReference type="AlphaFoldDB" id="A0A3M7SF28"/>
<keyword evidence="1" id="KW-0472">Membrane</keyword>
<dbReference type="EMBL" id="REGN01001483">
    <property type="protein sequence ID" value="RNA34434.1"/>
    <property type="molecule type" value="Genomic_DNA"/>
</dbReference>
<evidence type="ECO:0000313" key="3">
    <source>
        <dbReference type="Proteomes" id="UP000276133"/>
    </source>
</evidence>
<keyword evidence="1" id="KW-1133">Transmembrane helix</keyword>
<protein>
    <submittedName>
        <fullName evidence="2">Uncharacterized protein</fullName>
    </submittedName>
</protein>
<name>A0A3M7SF28_BRAPC</name>
<evidence type="ECO:0000256" key="1">
    <source>
        <dbReference type="SAM" id="Phobius"/>
    </source>
</evidence>
<accession>A0A3M7SF28</accession>
<organism evidence="2 3">
    <name type="scientific">Brachionus plicatilis</name>
    <name type="common">Marine rotifer</name>
    <name type="synonym">Brachionus muelleri</name>
    <dbReference type="NCBI Taxonomy" id="10195"/>
    <lineage>
        <taxon>Eukaryota</taxon>
        <taxon>Metazoa</taxon>
        <taxon>Spiralia</taxon>
        <taxon>Gnathifera</taxon>
        <taxon>Rotifera</taxon>
        <taxon>Eurotatoria</taxon>
        <taxon>Monogononta</taxon>
        <taxon>Pseudotrocha</taxon>
        <taxon>Ploima</taxon>
        <taxon>Brachionidae</taxon>
        <taxon>Brachionus</taxon>
    </lineage>
</organism>